<evidence type="ECO:0000313" key="2">
    <source>
        <dbReference type="EMBL" id="MEU6806317.1"/>
    </source>
</evidence>
<keyword evidence="1" id="KW-0472">Membrane</keyword>
<dbReference type="Proteomes" id="UP001551189">
    <property type="component" value="Unassembled WGS sequence"/>
</dbReference>
<gene>
    <name evidence="2" type="ORF">ABZ931_35820</name>
</gene>
<feature type="transmembrane region" description="Helical" evidence="1">
    <location>
        <begin position="16"/>
        <end position="34"/>
    </location>
</feature>
<sequence length="79" mass="8735">MAAELYDVGGIGPFSVSFWRFLTALGLLLAAHLVRRSRRPETALSLRAAFAANPRRALITGPGWRCIRRPTSPRFSRPG</sequence>
<keyword evidence="3" id="KW-1185">Reference proteome</keyword>
<dbReference type="EMBL" id="JBEYXT010000294">
    <property type="protein sequence ID" value="MEU6806317.1"/>
    <property type="molecule type" value="Genomic_DNA"/>
</dbReference>
<comment type="caution">
    <text evidence="2">The sequence shown here is derived from an EMBL/GenBank/DDBJ whole genome shotgun (WGS) entry which is preliminary data.</text>
</comment>
<evidence type="ECO:0008006" key="4">
    <source>
        <dbReference type="Google" id="ProtNLM"/>
    </source>
</evidence>
<dbReference type="RefSeq" id="WP_359701875.1">
    <property type="nucleotide sequence ID" value="NZ_JBEYXT010000294.1"/>
</dbReference>
<keyword evidence="1" id="KW-0812">Transmembrane</keyword>
<accession>A0ABV3BA39</accession>
<reference evidence="2 3" key="1">
    <citation type="submission" date="2024-06" db="EMBL/GenBank/DDBJ databases">
        <title>The Natural Products Discovery Center: Release of the First 8490 Sequenced Strains for Exploring Actinobacteria Biosynthetic Diversity.</title>
        <authorList>
            <person name="Kalkreuter E."/>
            <person name="Kautsar S.A."/>
            <person name="Yang D."/>
            <person name="Bader C.D."/>
            <person name="Teijaro C.N."/>
            <person name="Fluegel L."/>
            <person name="Davis C.M."/>
            <person name="Simpson J.R."/>
            <person name="Lauterbach L."/>
            <person name="Steele A.D."/>
            <person name="Gui C."/>
            <person name="Meng S."/>
            <person name="Li G."/>
            <person name="Viehrig K."/>
            <person name="Ye F."/>
            <person name="Su P."/>
            <person name="Kiefer A.F."/>
            <person name="Nichols A."/>
            <person name="Cepeda A.J."/>
            <person name="Yan W."/>
            <person name="Fan B."/>
            <person name="Jiang Y."/>
            <person name="Adhikari A."/>
            <person name="Zheng C.-J."/>
            <person name="Schuster L."/>
            <person name="Cowan T.M."/>
            <person name="Smanski M.J."/>
            <person name="Chevrette M.G."/>
            <person name="De Carvalho L.P.S."/>
            <person name="Shen B."/>
        </authorList>
    </citation>
    <scope>NUCLEOTIDE SEQUENCE [LARGE SCALE GENOMIC DNA]</scope>
    <source>
        <strain evidence="2 3">NPDC046851</strain>
    </source>
</reference>
<protein>
    <recommendedName>
        <fullName evidence="4">EamA domain-containing protein</fullName>
    </recommendedName>
</protein>
<evidence type="ECO:0000313" key="3">
    <source>
        <dbReference type="Proteomes" id="UP001551189"/>
    </source>
</evidence>
<organism evidence="2 3">
    <name type="scientific">Streptomyces neyagawaensis</name>
    <dbReference type="NCBI Taxonomy" id="42238"/>
    <lineage>
        <taxon>Bacteria</taxon>
        <taxon>Bacillati</taxon>
        <taxon>Actinomycetota</taxon>
        <taxon>Actinomycetes</taxon>
        <taxon>Kitasatosporales</taxon>
        <taxon>Streptomycetaceae</taxon>
        <taxon>Streptomyces</taxon>
    </lineage>
</organism>
<keyword evidence="1" id="KW-1133">Transmembrane helix</keyword>
<name>A0ABV3BA39_9ACTN</name>
<evidence type="ECO:0000256" key="1">
    <source>
        <dbReference type="SAM" id="Phobius"/>
    </source>
</evidence>
<proteinExistence type="predicted"/>